<gene>
    <name evidence="2" type="ORF">JAAARDRAFT_544501</name>
</gene>
<organism evidence="2 3">
    <name type="scientific">Jaapia argillacea MUCL 33604</name>
    <dbReference type="NCBI Taxonomy" id="933084"/>
    <lineage>
        <taxon>Eukaryota</taxon>
        <taxon>Fungi</taxon>
        <taxon>Dikarya</taxon>
        <taxon>Basidiomycota</taxon>
        <taxon>Agaricomycotina</taxon>
        <taxon>Agaricomycetes</taxon>
        <taxon>Agaricomycetidae</taxon>
        <taxon>Jaapiales</taxon>
        <taxon>Jaapiaceae</taxon>
        <taxon>Jaapia</taxon>
    </lineage>
</organism>
<evidence type="ECO:0008006" key="4">
    <source>
        <dbReference type="Google" id="ProtNLM"/>
    </source>
</evidence>
<dbReference type="EMBL" id="KL197754">
    <property type="protein sequence ID" value="KDQ50846.1"/>
    <property type="molecule type" value="Genomic_DNA"/>
</dbReference>
<keyword evidence="3" id="KW-1185">Reference proteome</keyword>
<dbReference type="OrthoDB" id="2795673at2759"/>
<dbReference type="Proteomes" id="UP000027265">
    <property type="component" value="Unassembled WGS sequence"/>
</dbReference>
<feature type="signal peptide" evidence="1">
    <location>
        <begin position="1"/>
        <end position="23"/>
    </location>
</feature>
<proteinExistence type="predicted"/>
<dbReference type="InParanoid" id="A0A067PK69"/>
<reference evidence="3" key="1">
    <citation type="journal article" date="2014" name="Proc. Natl. Acad. Sci. U.S.A.">
        <title>Extensive sampling of basidiomycete genomes demonstrates inadequacy of the white-rot/brown-rot paradigm for wood decay fungi.</title>
        <authorList>
            <person name="Riley R."/>
            <person name="Salamov A.A."/>
            <person name="Brown D.W."/>
            <person name="Nagy L.G."/>
            <person name="Floudas D."/>
            <person name="Held B.W."/>
            <person name="Levasseur A."/>
            <person name="Lombard V."/>
            <person name="Morin E."/>
            <person name="Otillar R."/>
            <person name="Lindquist E.A."/>
            <person name="Sun H."/>
            <person name="LaButti K.M."/>
            <person name="Schmutz J."/>
            <person name="Jabbour D."/>
            <person name="Luo H."/>
            <person name="Baker S.E."/>
            <person name="Pisabarro A.G."/>
            <person name="Walton J.D."/>
            <person name="Blanchette R.A."/>
            <person name="Henrissat B."/>
            <person name="Martin F."/>
            <person name="Cullen D."/>
            <person name="Hibbett D.S."/>
            <person name="Grigoriev I.V."/>
        </authorList>
    </citation>
    <scope>NUCLEOTIDE SEQUENCE [LARGE SCALE GENOMIC DNA]</scope>
    <source>
        <strain evidence="3">MUCL 33604</strain>
    </source>
</reference>
<protein>
    <recommendedName>
        <fullName evidence="4">F-box domain-containing protein</fullName>
    </recommendedName>
</protein>
<dbReference type="HOGENOM" id="CLU_903332_0_0_1"/>
<name>A0A067PK69_9AGAM</name>
<feature type="chain" id="PRO_5001643249" description="F-box domain-containing protein" evidence="1">
    <location>
        <begin position="24"/>
        <end position="299"/>
    </location>
</feature>
<evidence type="ECO:0000256" key="1">
    <source>
        <dbReference type="SAM" id="SignalP"/>
    </source>
</evidence>
<evidence type="ECO:0000313" key="2">
    <source>
        <dbReference type="EMBL" id="KDQ50846.1"/>
    </source>
</evidence>
<evidence type="ECO:0000313" key="3">
    <source>
        <dbReference type="Proteomes" id="UP000027265"/>
    </source>
</evidence>
<accession>A0A067PK69</accession>
<keyword evidence="1" id="KW-0732">Signal</keyword>
<sequence length="299" mass="33800">MQTVHHHNLTLPIELILISFELALTPFNFQIATSISLTCSWARRFCTPYLFSTLSVNNVQQLTLPPTIGRAVHNLWVDHVGTDWERVGGLFGRCPNFERIALPGAYMKALCGSLPDLHESQGKHEELGGRSVARCRSLFIFGDMDGSFAAFTSFTHLTFLKNITHLRIEAPVDVVKSIPGELLPNLTHLALPISKPFLTLDGAGSLIIVRMMSSLEKLEKLVLTTDMNVYVVAYTSYLSLRRRLSEWRGRARVGFLIVWETDADVEKWKYEIKEGVTVWDNPAIDWIQRPHVRRSAGEI</sequence>
<dbReference type="STRING" id="933084.A0A067PK69"/>
<dbReference type="AlphaFoldDB" id="A0A067PK69"/>